<evidence type="ECO:0000313" key="2">
    <source>
        <dbReference type="Proteomes" id="UP000467840"/>
    </source>
</evidence>
<dbReference type="EMBL" id="JAAGAX010000017">
    <property type="protein sequence ID" value="KAF2287098.1"/>
    <property type="molecule type" value="Genomic_DNA"/>
</dbReference>
<comment type="caution">
    <text evidence="1">The sequence shown here is derived from an EMBL/GenBank/DDBJ whole genome shotgun (WGS) entry which is preliminary data.</text>
</comment>
<reference evidence="1 2" key="1">
    <citation type="journal article" date="2020" name="Mol. Plant">
        <title>The Chromosome-Based Rubber Tree Genome Provides New Insights into Spurge Genome Evolution and Rubber Biosynthesis.</title>
        <authorList>
            <person name="Liu J."/>
            <person name="Shi C."/>
            <person name="Shi C.C."/>
            <person name="Li W."/>
            <person name="Zhang Q.J."/>
            <person name="Zhang Y."/>
            <person name="Li K."/>
            <person name="Lu H.F."/>
            <person name="Shi C."/>
            <person name="Zhu S.T."/>
            <person name="Xiao Z.Y."/>
            <person name="Nan H."/>
            <person name="Yue Y."/>
            <person name="Zhu X.G."/>
            <person name="Wu Y."/>
            <person name="Hong X.N."/>
            <person name="Fan G.Y."/>
            <person name="Tong Y."/>
            <person name="Zhang D."/>
            <person name="Mao C.L."/>
            <person name="Liu Y.L."/>
            <person name="Hao S.J."/>
            <person name="Liu W.Q."/>
            <person name="Lv M.Q."/>
            <person name="Zhang H.B."/>
            <person name="Liu Y."/>
            <person name="Hu-Tang G.R."/>
            <person name="Wang J.P."/>
            <person name="Wang J.H."/>
            <person name="Sun Y.H."/>
            <person name="Ni S.B."/>
            <person name="Chen W.B."/>
            <person name="Zhang X.C."/>
            <person name="Jiao Y.N."/>
            <person name="Eichler E.E."/>
            <person name="Li G.H."/>
            <person name="Liu X."/>
            <person name="Gao L.Z."/>
        </authorList>
    </citation>
    <scope>NUCLEOTIDE SEQUENCE [LARGE SCALE GENOMIC DNA]</scope>
    <source>
        <strain evidence="2">cv. GT1</strain>
        <tissue evidence="1">Leaf</tissue>
    </source>
</reference>
<organism evidence="1 2">
    <name type="scientific">Hevea brasiliensis</name>
    <name type="common">Para rubber tree</name>
    <name type="synonym">Siphonia brasiliensis</name>
    <dbReference type="NCBI Taxonomy" id="3981"/>
    <lineage>
        <taxon>Eukaryota</taxon>
        <taxon>Viridiplantae</taxon>
        <taxon>Streptophyta</taxon>
        <taxon>Embryophyta</taxon>
        <taxon>Tracheophyta</taxon>
        <taxon>Spermatophyta</taxon>
        <taxon>Magnoliopsida</taxon>
        <taxon>eudicotyledons</taxon>
        <taxon>Gunneridae</taxon>
        <taxon>Pentapetalae</taxon>
        <taxon>rosids</taxon>
        <taxon>fabids</taxon>
        <taxon>Malpighiales</taxon>
        <taxon>Euphorbiaceae</taxon>
        <taxon>Crotonoideae</taxon>
        <taxon>Micrandreae</taxon>
        <taxon>Hevea</taxon>
    </lineage>
</organism>
<protein>
    <submittedName>
        <fullName evidence="1">Uncharacterized protein</fullName>
    </submittedName>
</protein>
<dbReference type="Proteomes" id="UP000467840">
    <property type="component" value="Chromosome 3"/>
</dbReference>
<sequence length="164" mass="17455">MLKLSSLCVLLEGHMAKKMRITINANIITPNSDVELEFDIEALPGTTIAGGLEEQSLSSGFPQSPSFSANEEALNVEKLGGISPSSLLCERSREVSSSLGCFNGGIGPENWFPSRCNSLRCGSSITDPGIGPENELLAKLMVLRPGSCCNASISIVPERLKSER</sequence>
<dbReference type="AlphaFoldDB" id="A0A6A6KGR6"/>
<evidence type="ECO:0000313" key="1">
    <source>
        <dbReference type="EMBL" id="KAF2287098.1"/>
    </source>
</evidence>
<proteinExistence type="predicted"/>
<keyword evidence="2" id="KW-1185">Reference proteome</keyword>
<name>A0A6A6KGR6_HEVBR</name>
<gene>
    <name evidence="1" type="ORF">GH714_038142</name>
</gene>
<accession>A0A6A6KGR6</accession>